<dbReference type="Proteomes" id="UP000278587">
    <property type="component" value="Unassembled WGS sequence"/>
</dbReference>
<accession>A0A0P9Q073</accession>
<name>A0A0P9Q073_9PSED</name>
<evidence type="ECO:0000313" key="1">
    <source>
        <dbReference type="EMBL" id="RMM06899.1"/>
    </source>
</evidence>
<reference evidence="1 2" key="1">
    <citation type="submission" date="2018-08" db="EMBL/GenBank/DDBJ databases">
        <title>Recombination of ecologically and evolutionarily significant loci maintains genetic cohesion in the Pseudomonas syringae species complex.</title>
        <authorList>
            <person name="Dillon M."/>
            <person name="Thakur S."/>
            <person name="Almeida R.N.D."/>
            <person name="Weir B.S."/>
            <person name="Guttman D.S."/>
        </authorList>
    </citation>
    <scope>NUCLEOTIDE SEQUENCE [LARGE SCALE GENOMIC DNA]</scope>
    <source>
        <strain evidence="1 2">ICMP 4086</strain>
    </source>
</reference>
<dbReference type="EMBL" id="RBOC01000148">
    <property type="protein sequence ID" value="RMM06899.1"/>
    <property type="molecule type" value="Genomic_DNA"/>
</dbReference>
<dbReference type="AlphaFoldDB" id="A0A0P9Q073"/>
<protein>
    <submittedName>
        <fullName evidence="1">Uncharacterized protein</fullName>
    </submittedName>
</protein>
<sequence>MKKLEPVLVGDALLKPSAHLRSMAADDTLTFKFDDEGNPEIWLGNRLWEVSGLGLTGAGELIDPGSPGPVVRVMALEDQAYIVALLSSPAAMPHH</sequence>
<proteinExistence type="predicted"/>
<gene>
    <name evidence="1" type="ORF">ALQ84_200289</name>
</gene>
<evidence type="ECO:0000313" key="2">
    <source>
        <dbReference type="Proteomes" id="UP000278587"/>
    </source>
</evidence>
<comment type="caution">
    <text evidence="1">The sequence shown here is derived from an EMBL/GenBank/DDBJ whole genome shotgun (WGS) entry which is preliminary data.</text>
</comment>
<organism evidence="1 2">
    <name type="scientific">Pseudomonas caricapapayae</name>
    <dbReference type="NCBI Taxonomy" id="46678"/>
    <lineage>
        <taxon>Bacteria</taxon>
        <taxon>Pseudomonadati</taxon>
        <taxon>Pseudomonadota</taxon>
        <taxon>Gammaproteobacteria</taxon>
        <taxon>Pseudomonadales</taxon>
        <taxon>Pseudomonadaceae</taxon>
        <taxon>Pseudomonas</taxon>
    </lineage>
</organism>